<sequence length="560" mass="63294">MSSPNHPTSDIDDAFSSNSPDCISASLDYFPASLGNISLDSSNDLTKNLLTSLAISPYHNYPYIIQAYDAIPPPQAIIALPTVLPLYPVLSLPPMFDSRDFFSFEKISPPKDIETPVKSPILVSLSSSVGSSSPVRSTISPLDYPFDELSKWSRMPPKRTSTSVAPAMNQAAICNCTEDCNVKFATEDVGYVRALHASEHRMMTSIEEVNLRISYLAQVRRQEIKYFYTQLHDAQTDDIYLRLKIDVVRGQRTAYETKLKEVRQAYLSFEAQNRALLARLETLETHMSRMKWQRQSAEDLAVTQMMRIHALEARARTDTVEDADNSCSSIGIKSHGVVLIRGCVCMDFVQHGWMILESAKNGPLLWPTVEENGVTRLKKYSELSTIEAIQADCDGKATHIILQGLPSEVYALVSTHKVAKELWVRIQMLMQGTSLTNQERECKLYDEFDKFAYRKRESLRDFYLRFSLLLNDMHIYNMKLEKFQYASQAPSSTHLSNTYPPNDFQLSIHHNVYCASSLISQMKYAPSVHQQTELSPPDTGLVVLVFQKGDDPVDALNNER</sequence>
<proteinExistence type="predicted"/>
<gene>
    <name evidence="1" type="ORF">Tci_020854</name>
</gene>
<evidence type="ECO:0008006" key="2">
    <source>
        <dbReference type="Google" id="ProtNLM"/>
    </source>
</evidence>
<organism evidence="1">
    <name type="scientific">Tanacetum cinerariifolium</name>
    <name type="common">Dalmatian daisy</name>
    <name type="synonym">Chrysanthemum cinerariifolium</name>
    <dbReference type="NCBI Taxonomy" id="118510"/>
    <lineage>
        <taxon>Eukaryota</taxon>
        <taxon>Viridiplantae</taxon>
        <taxon>Streptophyta</taxon>
        <taxon>Embryophyta</taxon>
        <taxon>Tracheophyta</taxon>
        <taxon>Spermatophyta</taxon>
        <taxon>Magnoliopsida</taxon>
        <taxon>eudicotyledons</taxon>
        <taxon>Gunneridae</taxon>
        <taxon>Pentapetalae</taxon>
        <taxon>asterids</taxon>
        <taxon>campanulids</taxon>
        <taxon>Asterales</taxon>
        <taxon>Asteraceae</taxon>
        <taxon>Asteroideae</taxon>
        <taxon>Anthemideae</taxon>
        <taxon>Anthemidinae</taxon>
        <taxon>Tanacetum</taxon>
    </lineage>
</organism>
<accession>A0A6L2KHL8</accession>
<evidence type="ECO:0000313" key="1">
    <source>
        <dbReference type="EMBL" id="GEU48876.1"/>
    </source>
</evidence>
<name>A0A6L2KHL8_TANCI</name>
<dbReference type="AlphaFoldDB" id="A0A6L2KHL8"/>
<comment type="caution">
    <text evidence="1">The sequence shown here is derived from an EMBL/GenBank/DDBJ whole genome shotgun (WGS) entry which is preliminary data.</text>
</comment>
<protein>
    <recommendedName>
        <fullName evidence="2">Integrase, catalytic region, zinc finger, CCHC-type, peptidase aspartic, catalytic</fullName>
    </recommendedName>
</protein>
<dbReference type="EMBL" id="BKCJ010002484">
    <property type="protein sequence ID" value="GEU48876.1"/>
    <property type="molecule type" value="Genomic_DNA"/>
</dbReference>
<reference evidence="1" key="1">
    <citation type="journal article" date="2019" name="Sci. Rep.">
        <title>Draft genome of Tanacetum cinerariifolium, the natural source of mosquito coil.</title>
        <authorList>
            <person name="Yamashiro T."/>
            <person name="Shiraishi A."/>
            <person name="Satake H."/>
            <person name="Nakayama K."/>
        </authorList>
    </citation>
    <scope>NUCLEOTIDE SEQUENCE</scope>
</reference>